<organism evidence="1 2">
    <name type="scientific">Gossypium stocksii</name>
    <dbReference type="NCBI Taxonomy" id="47602"/>
    <lineage>
        <taxon>Eukaryota</taxon>
        <taxon>Viridiplantae</taxon>
        <taxon>Streptophyta</taxon>
        <taxon>Embryophyta</taxon>
        <taxon>Tracheophyta</taxon>
        <taxon>Spermatophyta</taxon>
        <taxon>Magnoliopsida</taxon>
        <taxon>eudicotyledons</taxon>
        <taxon>Gunneridae</taxon>
        <taxon>Pentapetalae</taxon>
        <taxon>rosids</taxon>
        <taxon>malvids</taxon>
        <taxon>Malvales</taxon>
        <taxon>Malvaceae</taxon>
        <taxon>Malvoideae</taxon>
        <taxon>Gossypium</taxon>
    </lineage>
</organism>
<gene>
    <name evidence="1" type="ORF">J1N35_018840</name>
</gene>
<evidence type="ECO:0000313" key="1">
    <source>
        <dbReference type="EMBL" id="KAH1091583.1"/>
    </source>
</evidence>
<feature type="non-terminal residue" evidence="1">
    <location>
        <position position="1"/>
    </location>
</feature>
<keyword evidence="2" id="KW-1185">Reference proteome</keyword>
<comment type="caution">
    <text evidence="1">The sequence shown here is derived from an EMBL/GenBank/DDBJ whole genome shotgun (WGS) entry which is preliminary data.</text>
</comment>
<dbReference type="AlphaFoldDB" id="A0A9D4A720"/>
<evidence type="ECO:0000313" key="2">
    <source>
        <dbReference type="Proteomes" id="UP000828251"/>
    </source>
</evidence>
<dbReference type="EMBL" id="JAIQCV010000006">
    <property type="protein sequence ID" value="KAH1091583.1"/>
    <property type="molecule type" value="Genomic_DNA"/>
</dbReference>
<reference evidence="1 2" key="1">
    <citation type="journal article" date="2021" name="Plant Biotechnol. J.">
        <title>Multi-omics assisted identification of the key and species-specific regulatory components of drought-tolerant mechanisms in Gossypium stocksii.</title>
        <authorList>
            <person name="Yu D."/>
            <person name="Ke L."/>
            <person name="Zhang D."/>
            <person name="Wu Y."/>
            <person name="Sun Y."/>
            <person name="Mei J."/>
            <person name="Sun J."/>
            <person name="Sun Y."/>
        </authorList>
    </citation>
    <scope>NUCLEOTIDE SEQUENCE [LARGE SCALE GENOMIC DNA]</scope>
    <source>
        <strain evidence="2">cv. E1</strain>
        <tissue evidence="1">Leaf</tissue>
    </source>
</reference>
<proteinExistence type="predicted"/>
<name>A0A9D4A720_9ROSI</name>
<dbReference type="Proteomes" id="UP000828251">
    <property type="component" value="Unassembled WGS sequence"/>
</dbReference>
<protein>
    <submittedName>
        <fullName evidence="1">Uncharacterized protein</fullName>
    </submittedName>
</protein>
<accession>A0A9D4A720</accession>
<sequence length="66" mass="7667">AAYNLSNKTLTLSQLTKELQSYELMSNDGQSVRKVEANILLLLPQKGRENTLRKVRLERNKGWFIF</sequence>